<sequence>MKTVAAYSAQKAASPAAPSHGRGISPCKRSLTPPVSMNNQGRKAAGPGGLRRAMREVAESSAVLAGMVRGYGSHR</sequence>
<comment type="caution">
    <text evidence="2">The sequence shown here is derived from an EMBL/GenBank/DDBJ whole genome shotgun (WGS) entry which is preliminary data.</text>
</comment>
<dbReference type="EMBL" id="BAAASD010000005">
    <property type="protein sequence ID" value="GAA2334018.1"/>
    <property type="molecule type" value="Genomic_DNA"/>
</dbReference>
<evidence type="ECO:0000313" key="3">
    <source>
        <dbReference type="Proteomes" id="UP001500253"/>
    </source>
</evidence>
<accession>A0ABN3FNC7</accession>
<proteinExistence type="predicted"/>
<organism evidence="2 3">
    <name type="scientific">Streptomyces cuspidosporus</name>
    <dbReference type="NCBI Taxonomy" id="66882"/>
    <lineage>
        <taxon>Bacteria</taxon>
        <taxon>Bacillati</taxon>
        <taxon>Actinomycetota</taxon>
        <taxon>Actinomycetes</taxon>
        <taxon>Kitasatosporales</taxon>
        <taxon>Streptomycetaceae</taxon>
        <taxon>Streptomyces</taxon>
    </lineage>
</organism>
<keyword evidence="3" id="KW-1185">Reference proteome</keyword>
<feature type="region of interest" description="Disordered" evidence="1">
    <location>
        <begin position="1"/>
        <end position="52"/>
    </location>
</feature>
<evidence type="ECO:0000256" key="1">
    <source>
        <dbReference type="SAM" id="MobiDB-lite"/>
    </source>
</evidence>
<gene>
    <name evidence="2" type="ORF">GCM10010246_17270</name>
</gene>
<protein>
    <submittedName>
        <fullName evidence="2">Uncharacterized protein</fullName>
    </submittedName>
</protein>
<evidence type="ECO:0000313" key="2">
    <source>
        <dbReference type="EMBL" id="GAA2334018.1"/>
    </source>
</evidence>
<feature type="compositionally biased region" description="Low complexity" evidence="1">
    <location>
        <begin position="1"/>
        <end position="19"/>
    </location>
</feature>
<name>A0ABN3FNC7_9ACTN</name>
<dbReference type="Proteomes" id="UP001500253">
    <property type="component" value="Unassembled WGS sequence"/>
</dbReference>
<reference evidence="2 3" key="1">
    <citation type="journal article" date="2019" name="Int. J. Syst. Evol. Microbiol.">
        <title>The Global Catalogue of Microorganisms (GCM) 10K type strain sequencing project: providing services to taxonomists for standard genome sequencing and annotation.</title>
        <authorList>
            <consortium name="The Broad Institute Genomics Platform"/>
            <consortium name="The Broad Institute Genome Sequencing Center for Infectious Disease"/>
            <person name="Wu L."/>
            <person name="Ma J."/>
        </authorList>
    </citation>
    <scope>NUCLEOTIDE SEQUENCE [LARGE SCALE GENOMIC DNA]</scope>
    <source>
        <strain evidence="2 3">JCM 4316</strain>
    </source>
</reference>